<feature type="region of interest" description="Disordered" evidence="3">
    <location>
        <begin position="249"/>
        <end position="270"/>
    </location>
</feature>
<dbReference type="Gene3D" id="2.10.25.10">
    <property type="entry name" value="Laminin"/>
    <property type="match status" value="1"/>
</dbReference>
<dbReference type="SUPFAM" id="SSF57196">
    <property type="entry name" value="EGF/Laminin"/>
    <property type="match status" value="1"/>
</dbReference>
<comment type="caution">
    <text evidence="5">The sequence shown here is derived from an EMBL/GenBank/DDBJ whole genome shotgun (WGS) entry which is preliminary data.</text>
</comment>
<dbReference type="InterPro" id="IPR001881">
    <property type="entry name" value="EGF-like_Ca-bd_dom"/>
</dbReference>
<dbReference type="SMART" id="SM00179">
    <property type="entry name" value="EGF_CA"/>
    <property type="match status" value="1"/>
</dbReference>
<protein>
    <recommendedName>
        <fullName evidence="4">EGF-like calcium-binding domain-containing protein</fullName>
    </recommendedName>
</protein>
<evidence type="ECO:0000256" key="3">
    <source>
        <dbReference type="SAM" id="MobiDB-lite"/>
    </source>
</evidence>
<dbReference type="GO" id="GO:0005509">
    <property type="term" value="F:calcium ion binding"/>
    <property type="evidence" value="ECO:0007669"/>
    <property type="project" value="InterPro"/>
</dbReference>
<evidence type="ECO:0000256" key="2">
    <source>
        <dbReference type="ARBA" id="ARBA00023157"/>
    </source>
</evidence>
<accession>A0A3L8E1X5</accession>
<dbReference type="InterPro" id="IPR049883">
    <property type="entry name" value="NOTCH1_EGF-like"/>
</dbReference>
<reference evidence="5 6" key="1">
    <citation type="journal article" date="2018" name="Genome Res.">
        <title>The genomic architecture and molecular evolution of ant odorant receptors.</title>
        <authorList>
            <person name="McKenzie S.K."/>
            <person name="Kronauer D.J.C."/>
        </authorList>
    </citation>
    <scope>NUCLEOTIDE SEQUENCE [LARGE SCALE GENOMIC DNA]</scope>
    <source>
        <strain evidence="5">Clonal line C1</strain>
    </source>
</reference>
<sequence length="270" mass="30718">MCWYTMLGVPDLATFGEPCDNHANCLDEYGVRNKDPRADDTKPFACALYSFCPDHCCSMKHIWYMKDCFQSRHNPCYAENRPAHRKCTLNRDENRDFQALRANRINVSCECHQPGYEWSSRFGLCVDVNECTRGTHNCTLDVESCMNLPGHHVCICRLGNIYDSKRKRCVHSPEIERILKAGMEEPQTIKKTRSLLDKPRSNLGKRGYGKRSYGCSHLHRDTSQPVDETSPVSPCQIDPFVLIDHSACDNEDTSHQSSPTSLRPDLIAAA</sequence>
<dbReference type="OrthoDB" id="5985519at2759"/>
<keyword evidence="2" id="KW-1015">Disulfide bond</keyword>
<dbReference type="Pfam" id="PF07645">
    <property type="entry name" value="EGF_CA"/>
    <property type="match status" value="1"/>
</dbReference>
<dbReference type="Proteomes" id="UP000279307">
    <property type="component" value="Chromosome 1"/>
</dbReference>
<keyword evidence="1" id="KW-0245">EGF-like domain</keyword>
<evidence type="ECO:0000313" key="5">
    <source>
        <dbReference type="EMBL" id="RLU26714.1"/>
    </source>
</evidence>
<proteinExistence type="predicted"/>
<evidence type="ECO:0000313" key="6">
    <source>
        <dbReference type="Proteomes" id="UP000279307"/>
    </source>
</evidence>
<dbReference type="AlphaFoldDB" id="A0A3L8E1X5"/>
<dbReference type="EMBL" id="QOIP01000001">
    <property type="protein sequence ID" value="RLU26714.1"/>
    <property type="molecule type" value="Genomic_DNA"/>
</dbReference>
<name>A0A3L8E1X5_OOCBI</name>
<gene>
    <name evidence="5" type="ORF">DMN91_000511</name>
</gene>
<evidence type="ECO:0000256" key="1">
    <source>
        <dbReference type="ARBA" id="ARBA00022536"/>
    </source>
</evidence>
<evidence type="ECO:0000259" key="4">
    <source>
        <dbReference type="SMART" id="SM00179"/>
    </source>
</evidence>
<feature type="domain" description="EGF-like calcium-binding" evidence="4">
    <location>
        <begin position="127"/>
        <end position="170"/>
    </location>
</feature>
<organism evidence="5 6">
    <name type="scientific">Ooceraea biroi</name>
    <name type="common">Clonal raider ant</name>
    <name type="synonym">Cerapachys biroi</name>
    <dbReference type="NCBI Taxonomy" id="2015173"/>
    <lineage>
        <taxon>Eukaryota</taxon>
        <taxon>Metazoa</taxon>
        <taxon>Ecdysozoa</taxon>
        <taxon>Arthropoda</taxon>
        <taxon>Hexapoda</taxon>
        <taxon>Insecta</taxon>
        <taxon>Pterygota</taxon>
        <taxon>Neoptera</taxon>
        <taxon>Endopterygota</taxon>
        <taxon>Hymenoptera</taxon>
        <taxon>Apocrita</taxon>
        <taxon>Aculeata</taxon>
        <taxon>Formicoidea</taxon>
        <taxon>Formicidae</taxon>
        <taxon>Dorylinae</taxon>
        <taxon>Ooceraea</taxon>
    </lineage>
</organism>